<keyword evidence="1" id="KW-0812">Transmembrane</keyword>
<sequence length="69" mass="8037">YRQKLTVGSWTVMTAIYYAAMISHWGLIRILPRALDIERLSGIILWRLKGFWKVFVTYFIPVNEDGCTG</sequence>
<protein>
    <submittedName>
        <fullName evidence="2">Uncharacterized protein</fullName>
    </submittedName>
</protein>
<evidence type="ECO:0000256" key="1">
    <source>
        <dbReference type="SAM" id="Phobius"/>
    </source>
</evidence>
<name>A0A382ZPM7_9ZZZZ</name>
<dbReference type="EMBL" id="UINC01185620">
    <property type="protein sequence ID" value="SVD97421.1"/>
    <property type="molecule type" value="Genomic_DNA"/>
</dbReference>
<proteinExistence type="predicted"/>
<organism evidence="2">
    <name type="scientific">marine metagenome</name>
    <dbReference type="NCBI Taxonomy" id="408172"/>
    <lineage>
        <taxon>unclassified sequences</taxon>
        <taxon>metagenomes</taxon>
        <taxon>ecological metagenomes</taxon>
    </lineage>
</organism>
<gene>
    <name evidence="2" type="ORF">METZ01_LOCUS450275</name>
</gene>
<feature type="non-terminal residue" evidence="2">
    <location>
        <position position="1"/>
    </location>
</feature>
<feature type="transmembrane region" description="Helical" evidence="1">
    <location>
        <begin position="12"/>
        <end position="31"/>
    </location>
</feature>
<dbReference type="AlphaFoldDB" id="A0A382ZPM7"/>
<evidence type="ECO:0000313" key="2">
    <source>
        <dbReference type="EMBL" id="SVD97421.1"/>
    </source>
</evidence>
<keyword evidence="1" id="KW-0472">Membrane</keyword>
<keyword evidence="1" id="KW-1133">Transmembrane helix</keyword>
<reference evidence="2" key="1">
    <citation type="submission" date="2018-05" db="EMBL/GenBank/DDBJ databases">
        <authorList>
            <person name="Lanie J.A."/>
            <person name="Ng W.-L."/>
            <person name="Kazmierczak K.M."/>
            <person name="Andrzejewski T.M."/>
            <person name="Davidsen T.M."/>
            <person name="Wayne K.J."/>
            <person name="Tettelin H."/>
            <person name="Glass J.I."/>
            <person name="Rusch D."/>
            <person name="Podicherti R."/>
            <person name="Tsui H.-C.T."/>
            <person name="Winkler M.E."/>
        </authorList>
    </citation>
    <scope>NUCLEOTIDE SEQUENCE</scope>
</reference>
<accession>A0A382ZPM7</accession>